<dbReference type="KEGG" id="oxy:HCG48_02685"/>
<accession>A0A6H1TV36</accession>
<organism evidence="1 2">
    <name type="scientific">Oxynema aestuarii AP17</name>
    <dbReference type="NCBI Taxonomy" id="2064643"/>
    <lineage>
        <taxon>Bacteria</taxon>
        <taxon>Bacillati</taxon>
        <taxon>Cyanobacteriota</taxon>
        <taxon>Cyanophyceae</taxon>
        <taxon>Oscillatoriophycideae</taxon>
        <taxon>Oscillatoriales</taxon>
        <taxon>Oscillatoriaceae</taxon>
        <taxon>Oxynema</taxon>
        <taxon>Oxynema aestuarii</taxon>
    </lineage>
</organism>
<evidence type="ECO:0000313" key="1">
    <source>
        <dbReference type="EMBL" id="QIZ69623.1"/>
    </source>
</evidence>
<reference evidence="1 2" key="1">
    <citation type="submission" date="2020-04" db="EMBL/GenBank/DDBJ databases">
        <authorList>
            <person name="Basu S."/>
            <person name="Maruthanayagam V."/>
            <person name="Chakraborty S."/>
            <person name="Pramanik A."/>
            <person name="Mukherjee J."/>
            <person name="Brink B."/>
        </authorList>
    </citation>
    <scope>NUCLEOTIDE SEQUENCE [LARGE SCALE GENOMIC DNA]</scope>
    <source>
        <strain evidence="1 2">AP17</strain>
    </source>
</reference>
<sequence>MLPHEFLPLFPTPTVAGESLEAAQITRDFYREVQYRQEFDRHCQWYYETAERHRQELEKMRGDLNIFGWFLRGRR</sequence>
<proteinExistence type="predicted"/>
<dbReference type="RefSeq" id="WP_168567780.1">
    <property type="nucleotide sequence ID" value="NZ_CP051167.1"/>
</dbReference>
<keyword evidence="2" id="KW-1185">Reference proteome</keyword>
<dbReference type="EMBL" id="CP051167">
    <property type="protein sequence ID" value="QIZ69623.1"/>
    <property type="molecule type" value="Genomic_DNA"/>
</dbReference>
<protein>
    <submittedName>
        <fullName evidence="1">Uncharacterized protein</fullName>
    </submittedName>
</protein>
<dbReference type="Proteomes" id="UP000500857">
    <property type="component" value="Chromosome"/>
</dbReference>
<gene>
    <name evidence="1" type="ORF">HCG48_02685</name>
</gene>
<name>A0A6H1TV36_9CYAN</name>
<evidence type="ECO:0000313" key="2">
    <source>
        <dbReference type="Proteomes" id="UP000500857"/>
    </source>
</evidence>
<dbReference type="AlphaFoldDB" id="A0A6H1TV36"/>